<dbReference type="InterPro" id="IPR036291">
    <property type="entry name" value="NAD(P)-bd_dom_sf"/>
</dbReference>
<comment type="similarity">
    <text evidence="1">Belongs to the short-chain dehydrogenases/reductases (SDR) family.</text>
</comment>
<evidence type="ECO:0000256" key="1">
    <source>
        <dbReference type="ARBA" id="ARBA00006484"/>
    </source>
</evidence>
<dbReference type="AlphaFoldDB" id="A0A7C4AT47"/>
<dbReference type="CDD" id="cd05233">
    <property type="entry name" value="SDR_c"/>
    <property type="match status" value="1"/>
</dbReference>
<dbReference type="Gene3D" id="3.40.50.720">
    <property type="entry name" value="NAD(P)-binding Rossmann-like Domain"/>
    <property type="match status" value="1"/>
</dbReference>
<dbReference type="GO" id="GO:0032787">
    <property type="term" value="P:monocarboxylic acid metabolic process"/>
    <property type="evidence" value="ECO:0007669"/>
    <property type="project" value="UniProtKB-ARBA"/>
</dbReference>
<dbReference type="PANTHER" id="PTHR42879">
    <property type="entry name" value="3-OXOACYL-(ACYL-CARRIER-PROTEIN) REDUCTASE"/>
    <property type="match status" value="1"/>
</dbReference>
<sequence>MDISEPKINREDILVLLDSDFNARNVCIVTGAAAGIGRATAVAAAANNLTVVGLDVDEAGGKKTVELARGVGGQMVFIRTDLTRDEDIEQAVAEAAKLGQIKYLANIAGIQHIDSVEHFPMEKYDFMQRLMLRAPFYLSKLAIPHMKKSEGGGGAIGNMASAHAHICTRNKPVYNITKFGLRALSQSIAAEGDGLIRSFTVSTGFVKTALTLKQIPFQAEQRGITEEEVVRDVMMGKSRVKEMMAPVEVANLFIFGFSRYARYLVGGDLLFDGGMVLTY</sequence>
<proteinExistence type="inferred from homology"/>
<dbReference type="Pfam" id="PF13561">
    <property type="entry name" value="adh_short_C2"/>
    <property type="match status" value="1"/>
</dbReference>
<dbReference type="InterPro" id="IPR050259">
    <property type="entry name" value="SDR"/>
</dbReference>
<evidence type="ECO:0000313" key="2">
    <source>
        <dbReference type="EMBL" id="HGH61699.1"/>
    </source>
</evidence>
<accession>A0A7C4AT47</accession>
<dbReference type="PANTHER" id="PTHR42879:SF2">
    <property type="entry name" value="3-OXOACYL-[ACYL-CARRIER-PROTEIN] REDUCTASE FABG"/>
    <property type="match status" value="1"/>
</dbReference>
<dbReference type="InterPro" id="IPR002347">
    <property type="entry name" value="SDR_fam"/>
</dbReference>
<protein>
    <submittedName>
        <fullName evidence="2">SDR family oxidoreductase</fullName>
    </submittedName>
</protein>
<dbReference type="PROSITE" id="PS00061">
    <property type="entry name" value="ADH_SHORT"/>
    <property type="match status" value="1"/>
</dbReference>
<gene>
    <name evidence="2" type="ORF">ENV54_10415</name>
</gene>
<name>A0A7C4AT47_9BACT</name>
<dbReference type="SUPFAM" id="SSF51735">
    <property type="entry name" value="NAD(P)-binding Rossmann-fold domains"/>
    <property type="match status" value="1"/>
</dbReference>
<comment type="caution">
    <text evidence="2">The sequence shown here is derived from an EMBL/GenBank/DDBJ whole genome shotgun (WGS) entry which is preliminary data.</text>
</comment>
<dbReference type="InterPro" id="IPR020904">
    <property type="entry name" value="Sc_DH/Rdtase_CS"/>
</dbReference>
<dbReference type="EMBL" id="DTGT01000337">
    <property type="protein sequence ID" value="HGH61699.1"/>
    <property type="molecule type" value="Genomic_DNA"/>
</dbReference>
<reference evidence="2" key="1">
    <citation type="journal article" date="2020" name="mSystems">
        <title>Genome- and Community-Level Interaction Insights into Carbon Utilization and Element Cycling Functions of Hydrothermarchaeota in Hydrothermal Sediment.</title>
        <authorList>
            <person name="Zhou Z."/>
            <person name="Liu Y."/>
            <person name="Xu W."/>
            <person name="Pan J."/>
            <person name="Luo Z.H."/>
            <person name="Li M."/>
        </authorList>
    </citation>
    <scope>NUCLEOTIDE SEQUENCE [LARGE SCALE GENOMIC DNA]</scope>
    <source>
        <strain evidence="2">SpSt-769</strain>
    </source>
</reference>
<dbReference type="PRINTS" id="PR00081">
    <property type="entry name" value="GDHRDH"/>
</dbReference>
<organism evidence="2">
    <name type="scientific">Desulfomonile tiedjei</name>
    <dbReference type="NCBI Taxonomy" id="2358"/>
    <lineage>
        <taxon>Bacteria</taxon>
        <taxon>Pseudomonadati</taxon>
        <taxon>Thermodesulfobacteriota</taxon>
        <taxon>Desulfomonilia</taxon>
        <taxon>Desulfomonilales</taxon>
        <taxon>Desulfomonilaceae</taxon>
        <taxon>Desulfomonile</taxon>
    </lineage>
</organism>